<gene>
    <name evidence="6" type="ORF">CMN54_06200</name>
</gene>
<dbReference type="GO" id="GO:0005524">
    <property type="term" value="F:ATP binding"/>
    <property type="evidence" value="ECO:0007669"/>
    <property type="project" value="UniProtKB-KW"/>
</dbReference>
<dbReference type="InterPro" id="IPR017959">
    <property type="entry name" value="Asn/Gln-tRNA_amidoTrfase_suB/E"/>
</dbReference>
<dbReference type="PANTHER" id="PTHR11659:SF0">
    <property type="entry name" value="GLUTAMYL-TRNA(GLN) AMIDOTRANSFERASE SUBUNIT B, MITOCHONDRIAL"/>
    <property type="match status" value="1"/>
</dbReference>
<evidence type="ECO:0000259" key="5">
    <source>
        <dbReference type="Pfam" id="PF02934"/>
    </source>
</evidence>
<comment type="caution">
    <text evidence="6">The sequence shown here is derived from an EMBL/GenBank/DDBJ whole genome shotgun (WGS) entry which is preliminary data.</text>
</comment>
<organism evidence="6 7">
    <name type="scientific">SAR324 cluster bacterium</name>
    <dbReference type="NCBI Taxonomy" id="2024889"/>
    <lineage>
        <taxon>Bacteria</taxon>
        <taxon>Deltaproteobacteria</taxon>
        <taxon>SAR324 cluster</taxon>
    </lineage>
</organism>
<dbReference type="SUPFAM" id="SSF55931">
    <property type="entry name" value="Glutamine synthetase/guanido kinase"/>
    <property type="match status" value="1"/>
</dbReference>
<dbReference type="Proteomes" id="UP000226525">
    <property type="component" value="Unassembled WGS sequence"/>
</dbReference>
<dbReference type="GO" id="GO:0070681">
    <property type="term" value="P:glutaminyl-tRNAGln biosynthesis via transamidation"/>
    <property type="evidence" value="ECO:0007669"/>
    <property type="project" value="TreeGrafter"/>
</dbReference>
<evidence type="ECO:0000256" key="4">
    <source>
        <dbReference type="ARBA" id="ARBA00022917"/>
    </source>
</evidence>
<evidence type="ECO:0000256" key="1">
    <source>
        <dbReference type="ARBA" id="ARBA00022598"/>
    </source>
</evidence>
<accession>A0A2D6YIL4</accession>
<dbReference type="PANTHER" id="PTHR11659">
    <property type="entry name" value="GLUTAMYL-TRNA GLN AMIDOTRANSFERASE SUBUNIT B MITOCHONDRIAL AND PROKARYOTIC PET112-RELATED"/>
    <property type="match status" value="1"/>
</dbReference>
<dbReference type="Pfam" id="PF02934">
    <property type="entry name" value="GatB_N"/>
    <property type="match status" value="1"/>
</dbReference>
<keyword evidence="6" id="KW-0808">Transferase</keyword>
<evidence type="ECO:0000313" key="7">
    <source>
        <dbReference type="Proteomes" id="UP000226525"/>
    </source>
</evidence>
<evidence type="ECO:0000256" key="3">
    <source>
        <dbReference type="ARBA" id="ARBA00022840"/>
    </source>
</evidence>
<dbReference type="EMBL" id="NZEX01000071">
    <property type="protein sequence ID" value="MAH63026.1"/>
    <property type="molecule type" value="Genomic_DNA"/>
</dbReference>
<keyword evidence="4" id="KW-0648">Protein biosynthesis</keyword>
<feature type="non-terminal residue" evidence="6">
    <location>
        <position position="42"/>
    </location>
</feature>
<name>A0A2D6YIL4_9DELT</name>
<reference evidence="7" key="1">
    <citation type="submission" date="2017-09" db="EMBL/GenBank/DDBJ databases">
        <title>The Reconstruction of 2,631 Draft Metagenome-Assembled Genomes from the Global Oceans.</title>
        <authorList>
            <person name="Tully B.J."/>
            <person name="Graham E.D."/>
            <person name="Heidelberg J.F."/>
        </authorList>
    </citation>
    <scope>NUCLEOTIDE SEQUENCE [LARGE SCALE GENOMIC DNA]</scope>
</reference>
<proteinExistence type="predicted"/>
<feature type="domain" description="Aspartyl/Glutamyl-tRNA(Gln) amidotransferase subunit B/E catalytic" evidence="5">
    <location>
        <begin position="2"/>
        <end position="41"/>
    </location>
</feature>
<dbReference type="InterPro" id="IPR014746">
    <property type="entry name" value="Gln_synth/guanido_kin_cat_dom"/>
</dbReference>
<keyword evidence="3" id="KW-0067">ATP-binding</keyword>
<keyword evidence="1" id="KW-0436">Ligase</keyword>
<protein>
    <submittedName>
        <fullName evidence="6">Aspartyl/glutamyl-tRNA amidotransferase subunit B</fullName>
    </submittedName>
</protein>
<dbReference type="AlphaFoldDB" id="A0A2D6YIL4"/>
<evidence type="ECO:0000313" key="6">
    <source>
        <dbReference type="EMBL" id="MAH63026.1"/>
    </source>
</evidence>
<dbReference type="InterPro" id="IPR006075">
    <property type="entry name" value="Asn/Gln-tRNA_Trfase_suB/E_cat"/>
</dbReference>
<dbReference type="GO" id="GO:0016740">
    <property type="term" value="F:transferase activity"/>
    <property type="evidence" value="ECO:0007669"/>
    <property type="project" value="UniProtKB-KW"/>
</dbReference>
<dbReference type="GO" id="GO:0050567">
    <property type="term" value="F:glutaminyl-tRNA synthase (glutamine-hydrolyzing) activity"/>
    <property type="evidence" value="ECO:0007669"/>
    <property type="project" value="TreeGrafter"/>
</dbReference>
<dbReference type="GO" id="GO:0006412">
    <property type="term" value="P:translation"/>
    <property type="evidence" value="ECO:0007669"/>
    <property type="project" value="UniProtKB-KW"/>
</dbReference>
<keyword evidence="2" id="KW-0547">Nucleotide-binding</keyword>
<sequence>MKGYQISQYDMPIAKNGHLDVRTNSNMKKKIRIERIHLEEDV</sequence>
<evidence type="ECO:0000256" key="2">
    <source>
        <dbReference type="ARBA" id="ARBA00022741"/>
    </source>
</evidence>